<evidence type="ECO:0000313" key="1">
    <source>
        <dbReference type="Proteomes" id="UP000694865"/>
    </source>
</evidence>
<name>A0ABM0GWY6_SACKO</name>
<gene>
    <name evidence="2" type="primary">LOC100366375</name>
</gene>
<evidence type="ECO:0000313" key="2">
    <source>
        <dbReference type="RefSeq" id="XP_002739169.1"/>
    </source>
</evidence>
<dbReference type="Proteomes" id="UP000694865">
    <property type="component" value="Unplaced"/>
</dbReference>
<keyword evidence="1" id="KW-1185">Reference proteome</keyword>
<organism evidence="1 2">
    <name type="scientific">Saccoglossus kowalevskii</name>
    <name type="common">Acorn worm</name>
    <dbReference type="NCBI Taxonomy" id="10224"/>
    <lineage>
        <taxon>Eukaryota</taxon>
        <taxon>Metazoa</taxon>
        <taxon>Hemichordata</taxon>
        <taxon>Enteropneusta</taxon>
        <taxon>Harrimaniidae</taxon>
        <taxon>Saccoglossus</taxon>
    </lineage>
</organism>
<dbReference type="PANTHER" id="PTHR24024:SF18">
    <property type="entry name" value="SHORT-CHAIN COLLAGEN C4-LIKE"/>
    <property type="match status" value="1"/>
</dbReference>
<sequence length="211" mass="23418">MGRDLDESHVVPSNSSINRNTSNADINILEGPGTMYVRWGRSSCPTSAELVYQGVIGGEYYTNSGGGSNYQCLPLDPIWDQPSSGKCDACAKMWGSEYQSDLYPPFSHLFQHDSVCAVCLVNSRSRVLMVPARNQCPSIEWTREYYGYLMAENFNHQRSEFICVDRYAEVRPGSVDNDNGALLYNVEARCGSLPCGPYIDGYELTCAVCTI</sequence>
<reference evidence="2" key="1">
    <citation type="submission" date="2025-08" db="UniProtKB">
        <authorList>
            <consortium name="RefSeq"/>
        </authorList>
    </citation>
    <scope>IDENTIFICATION</scope>
    <source>
        <tissue evidence="2">Testes</tissue>
    </source>
</reference>
<accession>A0ABM0GWY6</accession>
<dbReference type="RefSeq" id="XP_002739169.1">
    <property type="nucleotide sequence ID" value="XM_002739123.1"/>
</dbReference>
<dbReference type="PANTHER" id="PTHR24024">
    <property type="entry name" value="PULMONARY SURFACTANT-ASSOCIATED PROTEIN A"/>
    <property type="match status" value="1"/>
</dbReference>
<protein>
    <submittedName>
        <fullName evidence="2">Uncharacterized protein LOC100366375</fullName>
    </submittedName>
</protein>
<proteinExistence type="predicted"/>
<dbReference type="GeneID" id="100366375"/>
<dbReference type="InterPro" id="IPR051077">
    <property type="entry name" value="Ca-dependent_lectin"/>
</dbReference>